<dbReference type="FunFam" id="3.40.33.10:FF:000007">
    <property type="entry name" value="Venom allergen"/>
    <property type="match status" value="1"/>
</dbReference>
<dbReference type="Pfam" id="PF00188">
    <property type="entry name" value="CAP"/>
    <property type="match status" value="1"/>
</dbReference>
<dbReference type="VEuPathDB" id="VectorBase:AALFPA_079582"/>
<comment type="similarity">
    <text evidence="2">Belongs to the CRISP family.</text>
</comment>
<dbReference type="SMART" id="SM00198">
    <property type="entry name" value="SCP"/>
    <property type="match status" value="1"/>
</dbReference>
<protein>
    <recommendedName>
        <fullName evidence="6">Venom allergen-1</fullName>
    </recommendedName>
</protein>
<accession>A0A023ENV2</accession>
<evidence type="ECO:0000256" key="5">
    <source>
        <dbReference type="ARBA" id="ARBA00023180"/>
    </source>
</evidence>
<feature type="domain" description="SCP" evidence="7">
    <location>
        <begin position="104"/>
        <end position="262"/>
    </location>
</feature>
<dbReference type="Gene3D" id="3.40.33.10">
    <property type="entry name" value="CAP"/>
    <property type="match status" value="1"/>
</dbReference>
<dbReference type="EMBL" id="GAPW01002978">
    <property type="protein sequence ID" value="JAC10620.1"/>
    <property type="molecule type" value="mRNA"/>
</dbReference>
<dbReference type="InterPro" id="IPR014044">
    <property type="entry name" value="CAP_dom"/>
</dbReference>
<evidence type="ECO:0000259" key="7">
    <source>
        <dbReference type="SMART" id="SM00198"/>
    </source>
</evidence>
<evidence type="ECO:0000256" key="1">
    <source>
        <dbReference type="ARBA" id="ARBA00004613"/>
    </source>
</evidence>
<evidence type="ECO:0000256" key="3">
    <source>
        <dbReference type="ARBA" id="ARBA00022525"/>
    </source>
</evidence>
<comment type="subcellular location">
    <subcellularLocation>
        <location evidence="1">Secreted</location>
    </subcellularLocation>
</comment>
<dbReference type="VEuPathDB" id="VectorBase:AALC636_035416"/>
<dbReference type="CDD" id="cd05380">
    <property type="entry name" value="CAP_euk"/>
    <property type="match status" value="1"/>
</dbReference>
<feature type="non-terminal residue" evidence="8">
    <location>
        <position position="1"/>
    </location>
</feature>
<dbReference type="InterPro" id="IPR035940">
    <property type="entry name" value="CAP_sf"/>
</dbReference>
<keyword evidence="4" id="KW-0732">Signal</keyword>
<dbReference type="InterPro" id="IPR034763">
    <property type="entry name" value="P14a_insect"/>
</dbReference>
<dbReference type="PANTHER" id="PTHR10334">
    <property type="entry name" value="CYSTEINE-RICH SECRETORY PROTEIN-RELATED"/>
    <property type="match status" value="1"/>
</dbReference>
<keyword evidence="3" id="KW-0964">Secreted</keyword>
<organism evidence="8">
    <name type="scientific">Aedes albopictus</name>
    <name type="common">Asian tiger mosquito</name>
    <name type="synonym">Stegomyia albopicta</name>
    <dbReference type="NCBI Taxonomy" id="7160"/>
    <lineage>
        <taxon>Eukaryota</taxon>
        <taxon>Metazoa</taxon>
        <taxon>Ecdysozoa</taxon>
        <taxon>Arthropoda</taxon>
        <taxon>Hexapoda</taxon>
        <taxon>Insecta</taxon>
        <taxon>Pterygota</taxon>
        <taxon>Neoptera</taxon>
        <taxon>Endopterygota</taxon>
        <taxon>Diptera</taxon>
        <taxon>Nematocera</taxon>
        <taxon>Culicoidea</taxon>
        <taxon>Culicidae</taxon>
        <taxon>Culicinae</taxon>
        <taxon>Aedini</taxon>
        <taxon>Aedes</taxon>
        <taxon>Stegomyia</taxon>
    </lineage>
</organism>
<evidence type="ECO:0000256" key="4">
    <source>
        <dbReference type="ARBA" id="ARBA00022729"/>
    </source>
</evidence>
<dbReference type="InterPro" id="IPR001283">
    <property type="entry name" value="CRISP-related"/>
</dbReference>
<evidence type="ECO:0000256" key="6">
    <source>
        <dbReference type="ARBA" id="ARBA00068306"/>
    </source>
</evidence>
<keyword evidence="5" id="KW-0325">Glycoprotein</keyword>
<sequence>AGSKFEILGDFLQVSEVKLEEVLVLHSITLCRATAMNLFLVCKRNVVSYFELVLLITYFGLCTSTTNYCDRSLCGRGQHIGCNATKGFAAACGKNAEYIPMDAKMKEIILNKHNTLRAKMAQGFGGFPPAQRMPTLVWDDELATVASFNARRCKFRHDNCRNTKEFKYSGQNLAMARFSGKTVKPDERAAFFLQKWFDEYRHCPKSIIAKFPLSYKGPQIGHFTLMMNDRVWKVGCSMVRYKSGKWTILFFVCNYSMNNILGRPVYTGGKTASKCQTGQNAKFKGLCSTKEKV</sequence>
<dbReference type="SUPFAM" id="SSF55797">
    <property type="entry name" value="PR-1-like"/>
    <property type="match status" value="1"/>
</dbReference>
<reference evidence="8" key="1">
    <citation type="journal article" date="2014" name="PLoS Negl. Trop. Dis.">
        <title>Identification and characterization of seminal fluid proteins in the Asian tiger mosquito, Aedes albopictus.</title>
        <authorList>
            <person name="Boes K.E."/>
            <person name="Ribeiro J.M."/>
            <person name="Wong A."/>
            <person name="Harrington L.C."/>
            <person name="Wolfner M.F."/>
            <person name="Sirot L.K."/>
        </authorList>
    </citation>
    <scope>NUCLEOTIDE SEQUENCE</scope>
    <source>
        <tissue evidence="8">Reproductive organs</tissue>
    </source>
</reference>
<evidence type="ECO:0000256" key="2">
    <source>
        <dbReference type="ARBA" id="ARBA00009923"/>
    </source>
</evidence>
<dbReference type="GO" id="GO:0005576">
    <property type="term" value="C:extracellular region"/>
    <property type="evidence" value="ECO:0007669"/>
    <property type="project" value="UniProtKB-SubCell"/>
</dbReference>
<name>A0A023ENV2_AEDAL</name>
<dbReference type="PIRSF" id="PIRSF038921">
    <property type="entry name" value="P14a"/>
    <property type="match status" value="1"/>
</dbReference>
<evidence type="ECO:0000313" key="8">
    <source>
        <dbReference type="EMBL" id="JAC10620.1"/>
    </source>
</evidence>
<dbReference type="AlphaFoldDB" id="A0A023ENV2"/>
<dbReference type="VEuPathDB" id="VectorBase:AALF008093"/>
<proteinExistence type="evidence at transcript level"/>